<organism evidence="1">
    <name type="scientific">viral metagenome</name>
    <dbReference type="NCBI Taxonomy" id="1070528"/>
    <lineage>
        <taxon>unclassified sequences</taxon>
        <taxon>metagenomes</taxon>
        <taxon>organismal metagenomes</taxon>
    </lineage>
</organism>
<reference evidence="1" key="1">
    <citation type="journal article" date="2020" name="Nature">
        <title>Giant virus diversity and host interactions through global metagenomics.</title>
        <authorList>
            <person name="Schulz F."/>
            <person name="Roux S."/>
            <person name="Paez-Espino D."/>
            <person name="Jungbluth S."/>
            <person name="Walsh D.A."/>
            <person name="Denef V.J."/>
            <person name="McMahon K.D."/>
            <person name="Konstantinidis K.T."/>
            <person name="Eloe-Fadrosh E.A."/>
            <person name="Kyrpides N.C."/>
            <person name="Woyke T."/>
        </authorList>
    </citation>
    <scope>NUCLEOTIDE SEQUENCE</scope>
    <source>
        <strain evidence="1">GVMAG-M-3300025652-16</strain>
    </source>
</reference>
<sequence length="148" mass="16805">MTNKNKFTKIVIDNIKNIINEHLPDLVEESCNEFIYDMIDEEANERVNKKLDEVSKVHGIPLDLLLRGADDVTICKGTKIKDGVTHRCSFKAVDSGYCKFHKVQGDKIKKRDLSSVNSHTHGPEQMFVRGCPACESKNKLIDLCPYIK</sequence>
<evidence type="ECO:0000313" key="1">
    <source>
        <dbReference type="EMBL" id="QHT98297.1"/>
    </source>
</evidence>
<dbReference type="InterPro" id="IPR043914">
    <property type="entry name" value="DUF5763"/>
</dbReference>
<dbReference type="EMBL" id="MN740292">
    <property type="protein sequence ID" value="QHT98297.1"/>
    <property type="molecule type" value="Genomic_DNA"/>
</dbReference>
<proteinExistence type="predicted"/>
<protein>
    <submittedName>
        <fullName evidence="1">Uncharacterized protein</fullName>
    </submittedName>
</protein>
<dbReference type="AlphaFoldDB" id="A0A6C0J2W1"/>
<accession>A0A6C0J2W1</accession>
<dbReference type="Pfam" id="PF19067">
    <property type="entry name" value="DUF5763"/>
    <property type="match status" value="1"/>
</dbReference>
<name>A0A6C0J2W1_9ZZZZ</name>